<reference evidence="9" key="1">
    <citation type="submission" date="2022-05" db="EMBL/GenBank/DDBJ databases">
        <authorList>
            <person name="Pankratov T."/>
        </authorList>
    </citation>
    <scope>NUCLEOTIDE SEQUENCE</scope>
    <source>
        <strain evidence="9">BP6-180914</strain>
    </source>
</reference>
<evidence type="ECO:0000256" key="1">
    <source>
        <dbReference type="ARBA" id="ARBA00005289"/>
    </source>
</evidence>
<comment type="subcellular location">
    <subcellularLocation>
        <location evidence="6">Cell inner membrane</location>
        <topology evidence="6">Peripheral membrane protein</topology>
        <orientation evidence="6">Cytoplasmic side</orientation>
    </subcellularLocation>
</comment>
<organism evidence="9 10">
    <name type="scientific">Lichenifustis flavocetrariae</name>
    <dbReference type="NCBI Taxonomy" id="2949735"/>
    <lineage>
        <taxon>Bacteria</taxon>
        <taxon>Pseudomonadati</taxon>
        <taxon>Pseudomonadota</taxon>
        <taxon>Alphaproteobacteria</taxon>
        <taxon>Hyphomicrobiales</taxon>
        <taxon>Lichenihabitantaceae</taxon>
        <taxon>Lichenifustis</taxon>
    </lineage>
</organism>
<dbReference type="Gene3D" id="3.30.540.10">
    <property type="entry name" value="Fructose-1,6-Bisphosphatase, subunit A, domain 1"/>
    <property type="match status" value="1"/>
</dbReference>
<comment type="cofactor">
    <cofactor evidence="6 7">
        <name>Mg(2+)</name>
        <dbReference type="ChEBI" id="CHEBI:18420"/>
    </cofactor>
</comment>
<feature type="binding site" evidence="7">
    <location>
        <position position="236"/>
    </location>
    <ligand>
        <name>Mg(2+)</name>
        <dbReference type="ChEBI" id="CHEBI:18420"/>
        <label>1</label>
        <note>catalytic</note>
    </ligand>
</feature>
<dbReference type="GO" id="GO:0008441">
    <property type="term" value="F:3'(2'),5'-bisphosphate nucleotidase activity"/>
    <property type="evidence" value="ECO:0007669"/>
    <property type="project" value="UniProtKB-UniRule"/>
</dbReference>
<feature type="binding site" evidence="7">
    <location>
        <position position="104"/>
    </location>
    <ligand>
        <name>Mg(2+)</name>
        <dbReference type="ChEBI" id="CHEBI:18420"/>
        <label>1</label>
        <note>catalytic</note>
    </ligand>
</feature>
<feature type="binding site" evidence="6">
    <location>
        <position position="104"/>
    </location>
    <ligand>
        <name>Mg(2+)</name>
        <dbReference type="ChEBI" id="CHEBI:18420"/>
        <label>1</label>
    </ligand>
</feature>
<evidence type="ECO:0000256" key="5">
    <source>
        <dbReference type="ARBA" id="ARBA00023136"/>
    </source>
</evidence>
<evidence type="ECO:0000256" key="8">
    <source>
        <dbReference type="SAM" id="Phobius"/>
    </source>
</evidence>
<feature type="binding site" evidence="6">
    <location>
        <position position="107"/>
    </location>
    <ligand>
        <name>Mg(2+)</name>
        <dbReference type="ChEBI" id="CHEBI:18420"/>
        <label>2</label>
    </ligand>
</feature>
<keyword evidence="6 7" id="KW-0460">Magnesium</keyword>
<keyword evidence="4 6" id="KW-0378">Hydrolase</keyword>
<dbReference type="GO" id="GO:0005886">
    <property type="term" value="C:plasma membrane"/>
    <property type="evidence" value="ECO:0007669"/>
    <property type="project" value="UniProtKB-SubCell"/>
</dbReference>
<comment type="caution">
    <text evidence="9">The sequence shown here is derived from an EMBL/GenBank/DDBJ whole genome shotgun (WGS) entry which is preliminary data.</text>
</comment>
<dbReference type="GO" id="GO:0000287">
    <property type="term" value="F:magnesium ion binding"/>
    <property type="evidence" value="ECO:0007669"/>
    <property type="project" value="UniProtKB-UniRule"/>
</dbReference>
<feature type="transmembrane region" description="Helical" evidence="8">
    <location>
        <begin position="23"/>
        <end position="44"/>
    </location>
</feature>
<feature type="binding site" evidence="7">
    <location>
        <position position="85"/>
    </location>
    <ligand>
        <name>Mg(2+)</name>
        <dbReference type="ChEBI" id="CHEBI:18420"/>
        <label>1</label>
        <note>catalytic</note>
    </ligand>
</feature>
<dbReference type="AlphaFoldDB" id="A0AA42CIE2"/>
<dbReference type="InterPro" id="IPR050725">
    <property type="entry name" value="CysQ/Inositol_MonoPase"/>
</dbReference>
<dbReference type="InterPro" id="IPR006240">
    <property type="entry name" value="CysQ"/>
</dbReference>
<dbReference type="InterPro" id="IPR000760">
    <property type="entry name" value="Inositol_monophosphatase-like"/>
</dbReference>
<dbReference type="SUPFAM" id="SSF56655">
    <property type="entry name" value="Carbohydrate phosphatase"/>
    <property type="match status" value="1"/>
</dbReference>
<proteinExistence type="inferred from homology"/>
<comment type="function">
    <text evidence="6">Converts adenosine-3',5'-bisphosphate (PAP) to AMP.</text>
</comment>
<dbReference type="GO" id="GO:0046854">
    <property type="term" value="P:phosphatidylinositol phosphate biosynthetic process"/>
    <property type="evidence" value="ECO:0007669"/>
    <property type="project" value="InterPro"/>
</dbReference>
<keyword evidence="3 6" id="KW-0997">Cell inner membrane</keyword>
<keyword evidence="8" id="KW-1133">Transmembrane helix</keyword>
<feature type="binding site" evidence="6">
    <location>
        <position position="104"/>
    </location>
    <ligand>
        <name>Mg(2+)</name>
        <dbReference type="ChEBI" id="CHEBI:18420"/>
        <label>2</label>
    </ligand>
</feature>
<feature type="binding site" evidence="6">
    <location>
        <position position="85"/>
    </location>
    <ligand>
        <name>substrate</name>
    </ligand>
</feature>
<evidence type="ECO:0000256" key="4">
    <source>
        <dbReference type="ARBA" id="ARBA00022801"/>
    </source>
</evidence>
<dbReference type="Gene3D" id="3.40.190.80">
    <property type="match status" value="1"/>
</dbReference>
<keyword evidence="8" id="KW-0812">Transmembrane</keyword>
<evidence type="ECO:0000256" key="3">
    <source>
        <dbReference type="ARBA" id="ARBA00022519"/>
    </source>
</evidence>
<comment type="similarity">
    <text evidence="1 6">Belongs to the inositol monophosphatase superfamily. CysQ family.</text>
</comment>
<dbReference type="PROSITE" id="PS00630">
    <property type="entry name" value="IMP_2"/>
    <property type="match status" value="1"/>
</dbReference>
<comment type="catalytic activity">
    <reaction evidence="6">
        <text>adenosine 3',5'-bisphosphate + H2O = AMP + phosphate</text>
        <dbReference type="Rhea" id="RHEA:10040"/>
        <dbReference type="ChEBI" id="CHEBI:15377"/>
        <dbReference type="ChEBI" id="CHEBI:43474"/>
        <dbReference type="ChEBI" id="CHEBI:58343"/>
        <dbReference type="ChEBI" id="CHEBI:456215"/>
        <dbReference type="EC" id="3.1.3.7"/>
    </reaction>
</comment>
<dbReference type="PRINTS" id="PR00377">
    <property type="entry name" value="IMPHPHTASES"/>
</dbReference>
<dbReference type="HAMAP" id="MF_02095">
    <property type="entry name" value="CysQ"/>
    <property type="match status" value="1"/>
</dbReference>
<dbReference type="RefSeq" id="WP_282583114.1">
    <property type="nucleotide sequence ID" value="NZ_JAMOIM010000001.1"/>
</dbReference>
<dbReference type="EC" id="3.1.3.7" evidence="6"/>
<protein>
    <recommendedName>
        <fullName evidence="6">3'(2'),5'-bisphosphate nucleotidase CysQ</fullName>
        <ecNumber evidence="6">3.1.3.7</ecNumber>
    </recommendedName>
    <alternativeName>
        <fullName evidence="6">3'(2'),5-bisphosphonucleoside 3'(2')-phosphohydrolase</fullName>
    </alternativeName>
    <alternativeName>
        <fullName evidence="6">3'-phosphoadenosine 5'-phosphate phosphatase</fullName>
        <shortName evidence="6">PAP phosphatase</shortName>
    </alternativeName>
</protein>
<keyword evidence="6 7" id="KW-0479">Metal-binding</keyword>
<feature type="binding site" evidence="6">
    <location>
        <position position="106"/>
    </location>
    <ligand>
        <name>Mg(2+)</name>
        <dbReference type="ChEBI" id="CHEBI:18420"/>
        <label>1</label>
    </ligand>
</feature>
<sequence length="294" mass="31206">MAQTQLTYELPASLESWRSDYNALAAGFARIAVAAGVVVMRVYASGAKMRLKADSSPVCEADELAEALILEELRRFVPGIPILAEEAAARGDKPTLDGRFLLVDPVDGTKEFLGRNGEFTVNIALVENGVARVGAVYAPALNKLWFAGDNAFACAIEPGGDLDLVPAPTELRTRAAPAGGLVVMASRSHADPQTEEFLATLQIAERRTAGSSLKFCALAEGQADVYPRFGPTMEWDTAAGDAVLRSAGGVVLSVEGGDLGYGKRAADFRNGGFVAWGRRSDAERLSPHPDRRPS</sequence>
<evidence type="ECO:0000256" key="6">
    <source>
        <dbReference type="HAMAP-Rule" id="MF_02095"/>
    </source>
</evidence>
<feature type="binding site" evidence="7">
    <location>
        <position position="107"/>
    </location>
    <ligand>
        <name>Mg(2+)</name>
        <dbReference type="ChEBI" id="CHEBI:18420"/>
        <label>1</label>
        <note>catalytic</note>
    </ligand>
</feature>
<dbReference type="PANTHER" id="PTHR43028:SF5">
    <property type="entry name" value="3'(2'),5'-BISPHOSPHATE NUCLEOTIDASE 1"/>
    <property type="match status" value="1"/>
</dbReference>
<feature type="binding site" evidence="6">
    <location>
        <begin position="106"/>
        <end position="109"/>
    </location>
    <ligand>
        <name>substrate</name>
    </ligand>
</feature>
<evidence type="ECO:0000256" key="7">
    <source>
        <dbReference type="PIRSR" id="PIRSR600760-2"/>
    </source>
</evidence>
<keyword evidence="2 6" id="KW-1003">Cell membrane</keyword>
<gene>
    <name evidence="6 9" type="primary">cysQ</name>
    <name evidence="9" type="ORF">M8523_01875</name>
</gene>
<feature type="binding site" evidence="6">
    <location>
        <position position="236"/>
    </location>
    <ligand>
        <name>substrate</name>
    </ligand>
</feature>
<dbReference type="GO" id="GO:0000103">
    <property type="term" value="P:sulfate assimilation"/>
    <property type="evidence" value="ECO:0007669"/>
    <property type="project" value="TreeGrafter"/>
</dbReference>
<dbReference type="GO" id="GO:0050427">
    <property type="term" value="P:3'-phosphoadenosine 5'-phosphosulfate metabolic process"/>
    <property type="evidence" value="ECO:0007669"/>
    <property type="project" value="TreeGrafter"/>
</dbReference>
<evidence type="ECO:0000313" key="9">
    <source>
        <dbReference type="EMBL" id="MCW6506766.1"/>
    </source>
</evidence>
<dbReference type="EMBL" id="JAMOIM010000001">
    <property type="protein sequence ID" value="MCW6506766.1"/>
    <property type="molecule type" value="Genomic_DNA"/>
</dbReference>
<dbReference type="CDD" id="cd01638">
    <property type="entry name" value="CysQ"/>
    <property type="match status" value="1"/>
</dbReference>
<dbReference type="Proteomes" id="UP001165667">
    <property type="component" value="Unassembled WGS sequence"/>
</dbReference>
<accession>A0AA42CIE2</accession>
<dbReference type="PANTHER" id="PTHR43028">
    <property type="entry name" value="3'(2'),5'-BISPHOSPHATE NUCLEOTIDASE 1"/>
    <property type="match status" value="1"/>
</dbReference>
<name>A0AA42CIE2_9HYPH</name>
<feature type="binding site" evidence="6">
    <location>
        <position position="85"/>
    </location>
    <ligand>
        <name>Mg(2+)</name>
        <dbReference type="ChEBI" id="CHEBI:18420"/>
        <label>1</label>
    </ligand>
</feature>
<evidence type="ECO:0000256" key="2">
    <source>
        <dbReference type="ARBA" id="ARBA00022475"/>
    </source>
</evidence>
<evidence type="ECO:0000313" key="10">
    <source>
        <dbReference type="Proteomes" id="UP001165667"/>
    </source>
</evidence>
<feature type="binding site" evidence="6">
    <location>
        <position position="236"/>
    </location>
    <ligand>
        <name>Mg(2+)</name>
        <dbReference type="ChEBI" id="CHEBI:18420"/>
        <label>2</label>
    </ligand>
</feature>
<keyword evidence="5 6" id="KW-0472">Membrane</keyword>
<dbReference type="Pfam" id="PF00459">
    <property type="entry name" value="Inositol_P"/>
    <property type="match status" value="1"/>
</dbReference>
<dbReference type="InterPro" id="IPR020550">
    <property type="entry name" value="Inositol_monophosphatase_CS"/>
</dbReference>
<keyword evidence="10" id="KW-1185">Reference proteome</keyword>
<dbReference type="NCBIfam" id="TIGR01331">
    <property type="entry name" value="bisphos_cysQ"/>
    <property type="match status" value="1"/>
</dbReference>